<dbReference type="Gene3D" id="3.30.40.10">
    <property type="entry name" value="Zinc/RING finger domain, C3HC4 (zinc finger)"/>
    <property type="match status" value="1"/>
</dbReference>
<reference evidence="12" key="1">
    <citation type="journal article" date="2013" name="Science">
        <title>Gene transfer from bacteria and archaea facilitated evolution of an extremophilic eukaryote.</title>
        <authorList>
            <person name="Schonknecht G."/>
            <person name="Chen W.H."/>
            <person name="Ternes C.M."/>
            <person name="Barbier G.G."/>
            <person name="Shrestha R.P."/>
            <person name="Stanke M."/>
            <person name="Brautigam A."/>
            <person name="Baker B.J."/>
            <person name="Banfield J.F."/>
            <person name="Garavito R.M."/>
            <person name="Carr K."/>
            <person name="Wilkerson C."/>
            <person name="Rensing S.A."/>
            <person name="Gagneul D."/>
            <person name="Dickenson N.E."/>
            <person name="Oesterhelt C."/>
            <person name="Lercher M.J."/>
            <person name="Weber A.P."/>
        </authorList>
    </citation>
    <scope>NUCLEOTIDE SEQUENCE [LARGE SCALE GENOMIC DNA]</scope>
    <source>
        <strain evidence="12">074W</strain>
    </source>
</reference>
<evidence type="ECO:0000256" key="9">
    <source>
        <dbReference type="SAM" id="MobiDB-lite"/>
    </source>
</evidence>
<keyword evidence="3" id="KW-0808">Transferase</keyword>
<dbReference type="RefSeq" id="XP_005704537.1">
    <property type="nucleotide sequence ID" value="XM_005704480.1"/>
</dbReference>
<dbReference type="GeneID" id="17086886"/>
<keyword evidence="7" id="KW-0862">Zinc</keyword>
<evidence type="ECO:0000256" key="3">
    <source>
        <dbReference type="ARBA" id="ARBA00022679"/>
    </source>
</evidence>
<keyword evidence="12" id="KW-1185">Reference proteome</keyword>
<protein>
    <recommendedName>
        <fullName evidence="2">RING-type E3 ubiquitin transferase</fullName>
        <ecNumber evidence="2">2.3.2.27</ecNumber>
    </recommendedName>
</protein>
<dbReference type="FunFam" id="3.30.40.10:FF:000127">
    <property type="entry name" value="E3 ubiquitin-protein ligase RNF181"/>
    <property type="match status" value="1"/>
</dbReference>
<dbReference type="InterPro" id="IPR013083">
    <property type="entry name" value="Znf_RING/FYVE/PHD"/>
</dbReference>
<evidence type="ECO:0000256" key="5">
    <source>
        <dbReference type="ARBA" id="ARBA00022771"/>
    </source>
</evidence>
<dbReference type="PANTHER" id="PTHR15710:SF217">
    <property type="entry name" value="E3 UBIQUITIN-PROTEIN LIGASE RDUF2"/>
    <property type="match status" value="1"/>
</dbReference>
<dbReference type="GO" id="GO:0016567">
    <property type="term" value="P:protein ubiquitination"/>
    <property type="evidence" value="ECO:0007669"/>
    <property type="project" value="UniProtKB-ARBA"/>
</dbReference>
<keyword evidence="5 8" id="KW-0863">Zinc-finger</keyword>
<dbReference type="PROSITE" id="PS50089">
    <property type="entry name" value="ZF_RING_2"/>
    <property type="match status" value="1"/>
</dbReference>
<evidence type="ECO:0000313" key="11">
    <source>
        <dbReference type="EMBL" id="EME28017.1"/>
    </source>
</evidence>
<keyword evidence="4" id="KW-0479">Metal-binding</keyword>
<comment type="catalytic activity">
    <reaction evidence="1">
        <text>S-ubiquitinyl-[E2 ubiquitin-conjugating enzyme]-L-cysteine + [acceptor protein]-L-lysine = [E2 ubiquitin-conjugating enzyme]-L-cysteine + N(6)-ubiquitinyl-[acceptor protein]-L-lysine.</text>
        <dbReference type="EC" id="2.3.2.27"/>
    </reaction>
</comment>
<evidence type="ECO:0000256" key="7">
    <source>
        <dbReference type="ARBA" id="ARBA00022833"/>
    </source>
</evidence>
<dbReference type="Gramene" id="EME28017">
    <property type="protein sequence ID" value="EME28017"/>
    <property type="gene ID" value="Gasu_45150"/>
</dbReference>
<evidence type="ECO:0000256" key="1">
    <source>
        <dbReference type="ARBA" id="ARBA00000900"/>
    </source>
</evidence>
<dbReference type="eggNOG" id="KOG0800">
    <property type="taxonomic scope" value="Eukaryota"/>
</dbReference>
<dbReference type="STRING" id="130081.M2XDG2"/>
<keyword evidence="6" id="KW-0833">Ubl conjugation pathway</keyword>
<name>M2XDG2_GALSU</name>
<evidence type="ECO:0000256" key="2">
    <source>
        <dbReference type="ARBA" id="ARBA00012483"/>
    </source>
</evidence>
<dbReference type="InterPro" id="IPR001841">
    <property type="entry name" value="Znf_RING"/>
</dbReference>
<evidence type="ECO:0000259" key="10">
    <source>
        <dbReference type="PROSITE" id="PS50089"/>
    </source>
</evidence>
<dbReference type="Pfam" id="PF13639">
    <property type="entry name" value="zf-RING_2"/>
    <property type="match status" value="1"/>
</dbReference>
<sequence>MASYDEDHDLVSSSQMETGEESRVSLQVSELVDWMNTLEIEDNAEEEGDWRGNLLSWLTNQAPLLPVSKKAIEELRTLQLTEDIPSDNSVCVVCADSFQPGDEAKQLPCQHLYHSACILSWFRQHNSCPLCRHELPTDNPIYEAQRRDRERWKDASHMFA</sequence>
<accession>M2XDG2</accession>
<dbReference type="AlphaFoldDB" id="M2XDG2"/>
<dbReference type="GO" id="GO:0005737">
    <property type="term" value="C:cytoplasm"/>
    <property type="evidence" value="ECO:0007669"/>
    <property type="project" value="TreeGrafter"/>
</dbReference>
<feature type="region of interest" description="Disordered" evidence="9">
    <location>
        <begin position="1"/>
        <end position="23"/>
    </location>
</feature>
<dbReference type="SMART" id="SM00184">
    <property type="entry name" value="RING"/>
    <property type="match status" value="1"/>
</dbReference>
<feature type="domain" description="RING-type" evidence="10">
    <location>
        <begin position="91"/>
        <end position="132"/>
    </location>
</feature>
<dbReference type="PANTHER" id="PTHR15710">
    <property type="entry name" value="E3 UBIQUITIN-PROTEIN LIGASE PRAJA"/>
    <property type="match status" value="1"/>
</dbReference>
<dbReference type="EMBL" id="KB454525">
    <property type="protein sequence ID" value="EME28017.1"/>
    <property type="molecule type" value="Genomic_DNA"/>
</dbReference>
<dbReference type="GO" id="GO:0061630">
    <property type="term" value="F:ubiquitin protein ligase activity"/>
    <property type="evidence" value="ECO:0007669"/>
    <property type="project" value="UniProtKB-EC"/>
</dbReference>
<evidence type="ECO:0000256" key="6">
    <source>
        <dbReference type="ARBA" id="ARBA00022786"/>
    </source>
</evidence>
<organism evidence="11 12">
    <name type="scientific">Galdieria sulphuraria</name>
    <name type="common">Red alga</name>
    <dbReference type="NCBI Taxonomy" id="130081"/>
    <lineage>
        <taxon>Eukaryota</taxon>
        <taxon>Rhodophyta</taxon>
        <taxon>Bangiophyceae</taxon>
        <taxon>Galdieriales</taxon>
        <taxon>Galdieriaceae</taxon>
        <taxon>Galdieria</taxon>
    </lineage>
</organism>
<dbReference type="EC" id="2.3.2.27" evidence="2"/>
<gene>
    <name evidence="11" type="ORF">Gasu_45150</name>
</gene>
<dbReference type="OrthoDB" id="2427at2759"/>
<dbReference type="GO" id="GO:0008270">
    <property type="term" value="F:zinc ion binding"/>
    <property type="evidence" value="ECO:0007669"/>
    <property type="project" value="UniProtKB-KW"/>
</dbReference>
<dbReference type="Proteomes" id="UP000030680">
    <property type="component" value="Unassembled WGS sequence"/>
</dbReference>
<evidence type="ECO:0000313" key="12">
    <source>
        <dbReference type="Proteomes" id="UP000030680"/>
    </source>
</evidence>
<dbReference type="SUPFAM" id="SSF57850">
    <property type="entry name" value="RING/U-box"/>
    <property type="match status" value="1"/>
</dbReference>
<evidence type="ECO:0000256" key="4">
    <source>
        <dbReference type="ARBA" id="ARBA00022723"/>
    </source>
</evidence>
<proteinExistence type="predicted"/>
<evidence type="ECO:0000256" key="8">
    <source>
        <dbReference type="PROSITE-ProRule" id="PRU00175"/>
    </source>
</evidence>